<accession>A0A813W001</accession>
<dbReference type="Pfam" id="PF00339">
    <property type="entry name" value="Arrestin_N"/>
    <property type="match status" value="1"/>
</dbReference>
<dbReference type="Gene3D" id="2.60.40.640">
    <property type="match status" value="2"/>
</dbReference>
<comment type="caution">
    <text evidence="3">The sequence shown here is derived from an EMBL/GenBank/DDBJ whole genome shotgun (WGS) entry which is preliminary data.</text>
</comment>
<evidence type="ECO:0000313" key="3">
    <source>
        <dbReference type="EMBL" id="CAF0845110.1"/>
    </source>
</evidence>
<dbReference type="InterPro" id="IPR014752">
    <property type="entry name" value="Arrestin-like_C"/>
</dbReference>
<dbReference type="AlphaFoldDB" id="A0A813W001"/>
<protein>
    <recommendedName>
        <fullName evidence="2">Arrestin C-terminal-like domain-containing protein</fullName>
    </recommendedName>
</protein>
<dbReference type="InterPro" id="IPR050357">
    <property type="entry name" value="Arrestin_domain-protein"/>
</dbReference>
<keyword evidence="4" id="KW-1185">Reference proteome</keyword>
<dbReference type="OrthoDB" id="2333384at2759"/>
<dbReference type="GO" id="GO:0005737">
    <property type="term" value="C:cytoplasm"/>
    <property type="evidence" value="ECO:0007669"/>
    <property type="project" value="TreeGrafter"/>
</dbReference>
<name>A0A813W001_9BILA</name>
<sequence length="228" mass="26252">MKEIKHFEIKLDKAKELFYAGERVKGAIELILYDTIKLKSISLRINGSGKIEYEREACIERFELKKYLTKTITIFSRLDLNSRPKLREPGRISDDRIIFNDISPIFAELKIKKRGFIPNENIDFEVLINNKSNKELKELSVSLIQCVKSFRGLFTDSKVVSSINYKNRLEDNLVKWNGSILVPLVCPTSETTRIMEVSYQVELKFGILGSNKNLIIPITIGSISYKNI</sequence>
<comment type="similarity">
    <text evidence="1">Belongs to the arrestin family.</text>
</comment>
<dbReference type="EMBL" id="CAJNOC010001211">
    <property type="protein sequence ID" value="CAF0845110.1"/>
    <property type="molecule type" value="Genomic_DNA"/>
</dbReference>
<organism evidence="3 4">
    <name type="scientific">Brachionus calyciflorus</name>
    <dbReference type="NCBI Taxonomy" id="104777"/>
    <lineage>
        <taxon>Eukaryota</taxon>
        <taxon>Metazoa</taxon>
        <taxon>Spiralia</taxon>
        <taxon>Gnathifera</taxon>
        <taxon>Rotifera</taxon>
        <taxon>Eurotatoria</taxon>
        <taxon>Monogononta</taxon>
        <taxon>Pseudotrocha</taxon>
        <taxon>Ploima</taxon>
        <taxon>Brachionidae</taxon>
        <taxon>Brachionus</taxon>
    </lineage>
</organism>
<evidence type="ECO:0000256" key="1">
    <source>
        <dbReference type="ARBA" id="ARBA00005298"/>
    </source>
</evidence>
<dbReference type="SMART" id="SM01017">
    <property type="entry name" value="Arrestin_C"/>
    <property type="match status" value="1"/>
</dbReference>
<gene>
    <name evidence="3" type="ORF">OXX778_LOCUS8658</name>
</gene>
<evidence type="ECO:0000313" key="4">
    <source>
        <dbReference type="Proteomes" id="UP000663879"/>
    </source>
</evidence>
<dbReference type="InterPro" id="IPR014756">
    <property type="entry name" value="Ig_E-set"/>
</dbReference>
<dbReference type="GO" id="GO:0015031">
    <property type="term" value="P:protein transport"/>
    <property type="evidence" value="ECO:0007669"/>
    <property type="project" value="TreeGrafter"/>
</dbReference>
<dbReference type="SUPFAM" id="SSF81296">
    <property type="entry name" value="E set domains"/>
    <property type="match status" value="1"/>
</dbReference>
<proteinExistence type="inferred from homology"/>
<dbReference type="InterPro" id="IPR011022">
    <property type="entry name" value="Arrestin_C-like"/>
</dbReference>
<dbReference type="Pfam" id="PF02752">
    <property type="entry name" value="Arrestin_C"/>
    <property type="match status" value="1"/>
</dbReference>
<evidence type="ECO:0000259" key="2">
    <source>
        <dbReference type="SMART" id="SM01017"/>
    </source>
</evidence>
<dbReference type="PANTHER" id="PTHR11188">
    <property type="entry name" value="ARRESTIN DOMAIN CONTAINING PROTEIN"/>
    <property type="match status" value="1"/>
</dbReference>
<feature type="domain" description="Arrestin C-terminal-like" evidence="2">
    <location>
        <begin position="101"/>
        <end position="225"/>
    </location>
</feature>
<dbReference type="InterPro" id="IPR011021">
    <property type="entry name" value="Arrestin-like_N"/>
</dbReference>
<reference evidence="3" key="1">
    <citation type="submission" date="2021-02" db="EMBL/GenBank/DDBJ databases">
        <authorList>
            <person name="Nowell W R."/>
        </authorList>
    </citation>
    <scope>NUCLEOTIDE SEQUENCE</scope>
    <source>
        <strain evidence="3">Ploen Becks lab</strain>
    </source>
</reference>
<dbReference type="PANTHER" id="PTHR11188:SF176">
    <property type="entry name" value="ARRESTIN DOMAIN-CONTAINING PROTEIN 1"/>
    <property type="match status" value="1"/>
</dbReference>
<dbReference type="Proteomes" id="UP000663879">
    <property type="component" value="Unassembled WGS sequence"/>
</dbReference>